<dbReference type="EMBL" id="MFJZ01000064">
    <property type="protein sequence ID" value="OGG28910.1"/>
    <property type="molecule type" value="Genomic_DNA"/>
</dbReference>
<evidence type="ECO:0008006" key="3">
    <source>
        <dbReference type="Google" id="ProtNLM"/>
    </source>
</evidence>
<organism evidence="1 2">
    <name type="scientific">Candidatus Gottesmanbacteria bacterium RIFCSPLOWO2_01_FULL_49_10</name>
    <dbReference type="NCBI Taxonomy" id="1798396"/>
    <lineage>
        <taxon>Bacteria</taxon>
        <taxon>Candidatus Gottesmaniibacteriota</taxon>
    </lineage>
</organism>
<comment type="caution">
    <text evidence="1">The sequence shown here is derived from an EMBL/GenBank/DDBJ whole genome shotgun (WGS) entry which is preliminary data.</text>
</comment>
<dbReference type="Proteomes" id="UP000176409">
    <property type="component" value="Unassembled WGS sequence"/>
</dbReference>
<evidence type="ECO:0000313" key="2">
    <source>
        <dbReference type="Proteomes" id="UP000176409"/>
    </source>
</evidence>
<dbReference type="PANTHER" id="PTHR38471:SF2">
    <property type="entry name" value="FOUR HELIX BUNDLE PROTEIN"/>
    <property type="match status" value="1"/>
</dbReference>
<evidence type="ECO:0000313" key="1">
    <source>
        <dbReference type="EMBL" id="OGG28910.1"/>
    </source>
</evidence>
<dbReference type="SUPFAM" id="SSF158446">
    <property type="entry name" value="IVS-encoded protein-like"/>
    <property type="match status" value="1"/>
</dbReference>
<name>A0A1F6AW69_9BACT</name>
<dbReference type="PANTHER" id="PTHR38471">
    <property type="entry name" value="FOUR HELIX BUNDLE PROTEIN"/>
    <property type="match status" value="1"/>
</dbReference>
<gene>
    <name evidence="1" type="ORF">A2973_04350</name>
</gene>
<dbReference type="InterPro" id="IPR012657">
    <property type="entry name" value="23S_rRNA-intervening_sequence"/>
</dbReference>
<dbReference type="NCBIfam" id="TIGR02436">
    <property type="entry name" value="four helix bundle protein"/>
    <property type="match status" value="1"/>
</dbReference>
<accession>A0A1F6AW69</accession>
<protein>
    <recommendedName>
        <fullName evidence="3">Four helix bundle protein</fullName>
    </recommendedName>
</protein>
<dbReference type="Pfam" id="PF05635">
    <property type="entry name" value="23S_rRNA_IVP"/>
    <property type="match status" value="1"/>
</dbReference>
<dbReference type="Gene3D" id="1.20.1440.60">
    <property type="entry name" value="23S rRNA-intervening sequence"/>
    <property type="match status" value="1"/>
</dbReference>
<dbReference type="InterPro" id="IPR036583">
    <property type="entry name" value="23S_rRNA_IVS_sf"/>
</dbReference>
<dbReference type="PIRSF" id="PIRSF035652">
    <property type="entry name" value="CHP02436"/>
    <property type="match status" value="1"/>
</dbReference>
<reference evidence="1 2" key="1">
    <citation type="journal article" date="2016" name="Nat. Commun.">
        <title>Thousands of microbial genomes shed light on interconnected biogeochemical processes in an aquifer system.</title>
        <authorList>
            <person name="Anantharaman K."/>
            <person name="Brown C.T."/>
            <person name="Hug L.A."/>
            <person name="Sharon I."/>
            <person name="Castelle C.J."/>
            <person name="Probst A.J."/>
            <person name="Thomas B.C."/>
            <person name="Singh A."/>
            <person name="Wilkins M.J."/>
            <person name="Karaoz U."/>
            <person name="Brodie E.L."/>
            <person name="Williams K.H."/>
            <person name="Hubbard S.S."/>
            <person name="Banfield J.F."/>
        </authorList>
    </citation>
    <scope>NUCLEOTIDE SEQUENCE [LARGE SCALE GENOMIC DNA]</scope>
</reference>
<sequence length="119" mass="14045">MPNENKYDLKQRILQFVLEVIALARDLPDNRINRIFIDQIIRSVSGIGSNYEEADGTPTKRDFIYKMGVVKKEAKETRYWLTLIKFTNDKKFHGRIERLLQENEELIRIFASIIIKSKS</sequence>
<dbReference type="STRING" id="1798396.A2973_04350"/>
<proteinExistence type="predicted"/>
<dbReference type="AlphaFoldDB" id="A0A1F6AW69"/>